<sequence>MLIRLLSFIYIIAATMGSIDCLVTYPNSGYMYDAPANAFKNSLAYNSRFLTALRSYGERNQKLEKPFISGYDIMQTQSAARESFIDSNGYRKLNKKSETPLTKAIPVQLYTSTAFQQHFIPTTTENCSTCSKAIMQDNASYHRYVAPGFTGRKEVSPYDYKVPVRRFRYRVRF</sequence>
<keyword evidence="1" id="KW-0732">Signal</keyword>
<accession>A0A1A9W4S8</accession>
<name>A0A1A9W4S8_9MUSC</name>
<dbReference type="EnsemblMetazoa" id="GBRI006333-RA">
    <property type="protein sequence ID" value="GBRI006333-PA"/>
    <property type="gene ID" value="GBRI006333"/>
</dbReference>
<organism evidence="2 3">
    <name type="scientific">Glossina brevipalpis</name>
    <dbReference type="NCBI Taxonomy" id="37001"/>
    <lineage>
        <taxon>Eukaryota</taxon>
        <taxon>Metazoa</taxon>
        <taxon>Ecdysozoa</taxon>
        <taxon>Arthropoda</taxon>
        <taxon>Hexapoda</taxon>
        <taxon>Insecta</taxon>
        <taxon>Pterygota</taxon>
        <taxon>Neoptera</taxon>
        <taxon>Endopterygota</taxon>
        <taxon>Diptera</taxon>
        <taxon>Brachycera</taxon>
        <taxon>Muscomorpha</taxon>
        <taxon>Hippoboscoidea</taxon>
        <taxon>Glossinidae</taxon>
        <taxon>Glossina</taxon>
    </lineage>
</organism>
<evidence type="ECO:0000313" key="2">
    <source>
        <dbReference type="EnsemblMetazoa" id="GBRI006333-PA"/>
    </source>
</evidence>
<feature type="signal peptide" evidence="1">
    <location>
        <begin position="1"/>
        <end position="17"/>
    </location>
</feature>
<evidence type="ECO:0000313" key="3">
    <source>
        <dbReference type="Proteomes" id="UP000091820"/>
    </source>
</evidence>
<dbReference type="Proteomes" id="UP000091820">
    <property type="component" value="Unassembled WGS sequence"/>
</dbReference>
<feature type="chain" id="PRO_5008399964" evidence="1">
    <location>
        <begin position="18"/>
        <end position="173"/>
    </location>
</feature>
<evidence type="ECO:0000256" key="1">
    <source>
        <dbReference type="SAM" id="SignalP"/>
    </source>
</evidence>
<dbReference type="VEuPathDB" id="VectorBase:GBRI006333"/>
<protein>
    <submittedName>
        <fullName evidence="2">Uncharacterized protein</fullName>
    </submittedName>
</protein>
<proteinExistence type="predicted"/>
<dbReference type="AlphaFoldDB" id="A0A1A9W4S8"/>
<keyword evidence="3" id="KW-1185">Reference proteome</keyword>
<reference evidence="3" key="1">
    <citation type="submission" date="2014-03" db="EMBL/GenBank/DDBJ databases">
        <authorList>
            <person name="Aksoy S."/>
            <person name="Warren W."/>
            <person name="Wilson R.K."/>
        </authorList>
    </citation>
    <scope>NUCLEOTIDE SEQUENCE [LARGE SCALE GENOMIC DNA]</scope>
    <source>
        <strain evidence="3">IAEA</strain>
    </source>
</reference>
<reference evidence="2" key="2">
    <citation type="submission" date="2020-05" db="UniProtKB">
        <authorList>
            <consortium name="EnsemblMetazoa"/>
        </authorList>
    </citation>
    <scope>IDENTIFICATION</scope>
    <source>
        <strain evidence="2">IAEA</strain>
    </source>
</reference>